<dbReference type="AlphaFoldDB" id="A0A6S6QWP2"/>
<proteinExistence type="predicted"/>
<dbReference type="NCBIfam" id="TIGR04086">
    <property type="entry name" value="TIGR04086_membr"/>
    <property type="match status" value="1"/>
</dbReference>
<dbReference type="KEGG" id="acel:acsn021_10480"/>
<accession>A0A6S6QWP2</accession>
<gene>
    <name evidence="1" type="ORF">acsn021_10480</name>
</gene>
<dbReference type="Proteomes" id="UP000515561">
    <property type="component" value="Chromosome"/>
</dbReference>
<dbReference type="RefSeq" id="WP_184090754.1">
    <property type="nucleotide sequence ID" value="NZ_AP023367.1"/>
</dbReference>
<name>A0A6S6QWP2_9FIRM</name>
<dbReference type="EMBL" id="AP023367">
    <property type="protein sequence ID" value="BCJ93479.1"/>
    <property type="molecule type" value="Genomic_DNA"/>
</dbReference>
<evidence type="ECO:0000313" key="2">
    <source>
        <dbReference type="Proteomes" id="UP000515561"/>
    </source>
</evidence>
<dbReference type="InterPro" id="IPR023804">
    <property type="entry name" value="DUF3792_TM"/>
</dbReference>
<organism evidence="1 2">
    <name type="scientific">Anaerocolumna cellulosilytica</name>
    <dbReference type="NCBI Taxonomy" id="433286"/>
    <lineage>
        <taxon>Bacteria</taxon>
        <taxon>Bacillati</taxon>
        <taxon>Bacillota</taxon>
        <taxon>Clostridia</taxon>
        <taxon>Lachnospirales</taxon>
        <taxon>Lachnospiraceae</taxon>
        <taxon>Anaerocolumna</taxon>
    </lineage>
</organism>
<sequence length="124" mass="13594">MDKVIHRDSKVMTILKDLLIAYIVTGLMLLIVAFFMLKLDISGGILSGLVIATYVLSAFVGGFLLGKNAEQKRFMWGLFMGALYFIVLILISILMDSFMGLEASRAINVFVICLFSGMLGGMVS</sequence>
<dbReference type="Pfam" id="PF12670">
    <property type="entry name" value="DUF3792"/>
    <property type="match status" value="1"/>
</dbReference>
<reference evidence="1 2" key="1">
    <citation type="journal article" date="2016" name="Int. J. Syst. Evol. Microbiol.">
        <title>Descriptions of Anaerotaenia torta gen. nov., sp. nov. and Anaerocolumna cellulosilytica gen. nov., sp. nov. isolated from a methanogenic reactor of cattle waste.</title>
        <authorList>
            <person name="Uek A."/>
            <person name="Ohtaki Y."/>
            <person name="Kaku N."/>
            <person name="Ueki K."/>
        </authorList>
    </citation>
    <scope>NUCLEOTIDE SEQUENCE [LARGE SCALE GENOMIC DNA]</scope>
    <source>
        <strain evidence="1 2">SN021</strain>
    </source>
</reference>
<evidence type="ECO:0000313" key="1">
    <source>
        <dbReference type="EMBL" id="BCJ93479.1"/>
    </source>
</evidence>
<keyword evidence="2" id="KW-1185">Reference proteome</keyword>
<dbReference type="PROSITE" id="PS50850">
    <property type="entry name" value="MFS"/>
    <property type="match status" value="1"/>
</dbReference>
<dbReference type="GO" id="GO:0022857">
    <property type="term" value="F:transmembrane transporter activity"/>
    <property type="evidence" value="ECO:0007669"/>
    <property type="project" value="InterPro"/>
</dbReference>
<protein>
    <submittedName>
        <fullName evidence="1">Uncharacterized protein</fullName>
    </submittedName>
</protein>
<dbReference type="InterPro" id="IPR020846">
    <property type="entry name" value="MFS_dom"/>
</dbReference>